<gene>
    <name evidence="2" type="ORF">HHK36_020346</name>
</gene>
<dbReference type="EMBL" id="JABCRI010000014">
    <property type="protein sequence ID" value="KAF8394140.1"/>
    <property type="molecule type" value="Genomic_DNA"/>
</dbReference>
<name>A0A834YV91_TETSI</name>
<reference evidence="2 3" key="1">
    <citation type="submission" date="2020-04" db="EMBL/GenBank/DDBJ databases">
        <title>Plant Genome Project.</title>
        <authorList>
            <person name="Zhang R.-G."/>
        </authorList>
    </citation>
    <scope>NUCLEOTIDE SEQUENCE [LARGE SCALE GENOMIC DNA]</scope>
    <source>
        <strain evidence="2">YNK0</strain>
        <tissue evidence="2">Leaf</tissue>
    </source>
</reference>
<dbReference type="Proteomes" id="UP000655225">
    <property type="component" value="Unassembled WGS sequence"/>
</dbReference>
<evidence type="ECO:0000256" key="1">
    <source>
        <dbReference type="SAM" id="MobiDB-lite"/>
    </source>
</evidence>
<keyword evidence="3" id="KW-1185">Reference proteome</keyword>
<sequence length="317" mass="35037">MSVQFTRAWLYASYPKWPQMQVQNQQPQHGQQNTQGTVHQGHKGGGQPSPQPFVQPEEGNKCQICERFNHMALDYWHRFDNSYQSTSIPQALAVVTLTDLQAKEWYTDYAASTHMTGHPGKDLAKGSRRGGIYVLDEAKVALFSIRNRTTSEEVQGELSTYTDWVETYDAVNDSPLLVVTNAPLAPEHQVTETLFVEPVSSSMPTQVAADSLPIHGVPDSMPCDDADGMSSPQVDDASPFDATCIYNTHGDHATTNELPVPDFDITLHQHEIDNQTSCIDSNQSPSAVAHVHPYNTRSKSGTLKPRVLTSLGCYSFS</sequence>
<feature type="compositionally biased region" description="Low complexity" evidence="1">
    <location>
        <begin position="21"/>
        <end position="37"/>
    </location>
</feature>
<evidence type="ECO:0000313" key="3">
    <source>
        <dbReference type="Proteomes" id="UP000655225"/>
    </source>
</evidence>
<feature type="region of interest" description="Disordered" evidence="1">
    <location>
        <begin position="21"/>
        <end position="57"/>
    </location>
</feature>
<organism evidence="2 3">
    <name type="scientific">Tetracentron sinense</name>
    <name type="common">Spur-leaf</name>
    <dbReference type="NCBI Taxonomy" id="13715"/>
    <lineage>
        <taxon>Eukaryota</taxon>
        <taxon>Viridiplantae</taxon>
        <taxon>Streptophyta</taxon>
        <taxon>Embryophyta</taxon>
        <taxon>Tracheophyta</taxon>
        <taxon>Spermatophyta</taxon>
        <taxon>Magnoliopsida</taxon>
        <taxon>Trochodendrales</taxon>
        <taxon>Trochodendraceae</taxon>
        <taxon>Tetracentron</taxon>
    </lineage>
</organism>
<accession>A0A834YV91</accession>
<evidence type="ECO:0000313" key="2">
    <source>
        <dbReference type="EMBL" id="KAF8394140.1"/>
    </source>
</evidence>
<comment type="caution">
    <text evidence="2">The sequence shown here is derived from an EMBL/GenBank/DDBJ whole genome shotgun (WGS) entry which is preliminary data.</text>
</comment>
<protein>
    <submittedName>
        <fullName evidence="2">Uncharacterized protein</fullName>
    </submittedName>
</protein>
<dbReference type="AlphaFoldDB" id="A0A834YV91"/>
<proteinExistence type="predicted"/>